<name>A0AAD1XMB4_EUPCR</name>
<dbReference type="EMBL" id="CAMPGE010016913">
    <property type="protein sequence ID" value="CAI2375433.1"/>
    <property type="molecule type" value="Genomic_DNA"/>
</dbReference>
<keyword evidence="2" id="KW-1185">Reference proteome</keyword>
<evidence type="ECO:0000313" key="1">
    <source>
        <dbReference type="EMBL" id="CAI2375433.1"/>
    </source>
</evidence>
<dbReference type="Proteomes" id="UP001295684">
    <property type="component" value="Unassembled WGS sequence"/>
</dbReference>
<sequence>MKYKVVSTKLFLLSVRDISCFNELLIIRKIWETKAQFKKDSICLCHLREDETRRKICGKVFIELECTYFCHESLQKYLERKVSKFIQSIRERITRLVEIKFKDEETFSFLENFTQGSIMELV</sequence>
<reference evidence="1" key="1">
    <citation type="submission" date="2023-07" db="EMBL/GenBank/DDBJ databases">
        <authorList>
            <consortium name="AG Swart"/>
            <person name="Singh M."/>
            <person name="Singh A."/>
            <person name="Seah K."/>
            <person name="Emmerich C."/>
        </authorList>
    </citation>
    <scope>NUCLEOTIDE SEQUENCE</scope>
    <source>
        <strain evidence="1">DP1</strain>
    </source>
</reference>
<proteinExistence type="predicted"/>
<evidence type="ECO:0000313" key="2">
    <source>
        <dbReference type="Proteomes" id="UP001295684"/>
    </source>
</evidence>
<protein>
    <submittedName>
        <fullName evidence="1">Uncharacterized protein</fullName>
    </submittedName>
</protein>
<organism evidence="1 2">
    <name type="scientific">Euplotes crassus</name>
    <dbReference type="NCBI Taxonomy" id="5936"/>
    <lineage>
        <taxon>Eukaryota</taxon>
        <taxon>Sar</taxon>
        <taxon>Alveolata</taxon>
        <taxon>Ciliophora</taxon>
        <taxon>Intramacronucleata</taxon>
        <taxon>Spirotrichea</taxon>
        <taxon>Hypotrichia</taxon>
        <taxon>Euplotida</taxon>
        <taxon>Euplotidae</taxon>
        <taxon>Moneuplotes</taxon>
    </lineage>
</organism>
<dbReference type="AlphaFoldDB" id="A0AAD1XMB4"/>
<gene>
    <name evidence="1" type="ORF">ECRASSUSDP1_LOCUS16795</name>
</gene>
<comment type="caution">
    <text evidence="1">The sequence shown here is derived from an EMBL/GenBank/DDBJ whole genome shotgun (WGS) entry which is preliminary data.</text>
</comment>
<accession>A0AAD1XMB4</accession>